<keyword evidence="1" id="KW-0343">GTPase activation</keyword>
<dbReference type="Proteomes" id="UP000198287">
    <property type="component" value="Unassembled WGS sequence"/>
</dbReference>
<feature type="domain" description="Rab-GAP TBC" evidence="4">
    <location>
        <begin position="495"/>
        <end position="682"/>
    </location>
</feature>
<dbReference type="Gene3D" id="1.10.8.270">
    <property type="entry name" value="putative rabgap domain of human tbc1 domain family member 14 like domains"/>
    <property type="match status" value="1"/>
</dbReference>
<dbReference type="FunFam" id="1.10.8.270:FF:000002">
    <property type="entry name" value="TBC1 domain family member 9B"/>
    <property type="match status" value="1"/>
</dbReference>
<dbReference type="PANTHER" id="PTHR47666">
    <property type="entry name" value="PROTEIN VASCULAR ASSOCIATED DEATH 1, CHLOROPLASTIC"/>
    <property type="match status" value="1"/>
</dbReference>
<dbReference type="OMA" id="HMCFYAY"/>
<dbReference type="GO" id="GO:0005096">
    <property type="term" value="F:GTPase activator activity"/>
    <property type="evidence" value="ECO:0007669"/>
    <property type="project" value="UniProtKB-KW"/>
</dbReference>
<dbReference type="Pfam" id="PF02893">
    <property type="entry name" value="GRAM"/>
    <property type="match status" value="2"/>
</dbReference>
<evidence type="ECO:0000259" key="4">
    <source>
        <dbReference type="PROSITE" id="PS50086"/>
    </source>
</evidence>
<dbReference type="SMART" id="SM00164">
    <property type="entry name" value="TBC"/>
    <property type="match status" value="1"/>
</dbReference>
<dbReference type="Gene3D" id="1.10.238.10">
    <property type="entry name" value="EF-hand"/>
    <property type="match status" value="1"/>
</dbReference>
<dbReference type="GO" id="GO:0003008">
    <property type="term" value="P:system process"/>
    <property type="evidence" value="ECO:0007669"/>
    <property type="project" value="UniProtKB-ARBA"/>
</dbReference>
<comment type="caution">
    <text evidence="6">The sequence shown here is derived from an EMBL/GenBank/DDBJ whole genome shotgun (WGS) entry which is preliminary data.</text>
</comment>
<dbReference type="STRING" id="158441.A0A226EKI2"/>
<accession>A0A226EKI2</accession>
<dbReference type="SUPFAM" id="SSF47473">
    <property type="entry name" value="EF-hand"/>
    <property type="match status" value="1"/>
</dbReference>
<dbReference type="InterPro" id="IPR000195">
    <property type="entry name" value="Rab-GAP-TBC_dom"/>
</dbReference>
<dbReference type="InterPro" id="IPR002048">
    <property type="entry name" value="EF_hand_dom"/>
</dbReference>
<keyword evidence="2" id="KW-0677">Repeat</keyword>
<feature type="region of interest" description="Disordered" evidence="3">
    <location>
        <begin position="1069"/>
        <end position="1105"/>
    </location>
</feature>
<dbReference type="InterPro" id="IPR011992">
    <property type="entry name" value="EF-hand-dom_pair"/>
</dbReference>
<feature type="domain" description="EF-hand" evidence="5">
    <location>
        <begin position="889"/>
        <end position="924"/>
    </location>
</feature>
<evidence type="ECO:0000313" key="6">
    <source>
        <dbReference type="EMBL" id="OXA58223.1"/>
    </source>
</evidence>
<dbReference type="InterPro" id="IPR011993">
    <property type="entry name" value="PH-like_dom_sf"/>
</dbReference>
<dbReference type="Gene3D" id="1.10.472.80">
    <property type="entry name" value="Ypt/Rab-GAP domain of gyp1p, domain 3"/>
    <property type="match status" value="1"/>
</dbReference>
<dbReference type="SUPFAM" id="SSF47923">
    <property type="entry name" value="Ypt/Rab-GAP domain of gyp1p"/>
    <property type="match status" value="2"/>
</dbReference>
<sequence>MWTKPEEILVANAFWVTERTNLYFILQTRRGHGTAKNNLASLIVGTFDNVLDSKPPPYRILHQTPNSEVYYLVAVSVSQKEICGDWEWLEKNMMSTLANFDDEDQITDFVRCKIESLVAHSQPSATADDTETEAFKTASQKFQRLFGMPPEEKLVNYYSCGYWKGNFPRQGWLYLSVTHMCFYSYWLGKEFKILTRWTDVCSLEQTNSFVFPDSIKVSTRETSYHFSMFMHKAETFKLMSQLANLAMRQLIDQEGFQEDRDLISKLSKNVPKKPSYLKRDFDARAHSEAFRSFFRLPVDEKLDGTLEKVEIWDPSKKKSVAGTMYLSNNYVCFQSKVPMLINVIIPLRDVIVIENAASHSPAERAILFTTKYKSSFLFMQVDDRDFLVNKLSELLSKTSTCRRLTESCGDSTSLSSSSNSFVLLESPPEEVKLSRLQSEQVLTQPLMEMFPMPIHGDLQERELSKSKKWEQLFLDYGRGISMYRTYETAELVVRGIPDKYRSEIWLIYSGAANDLATHPGYYASLVEQSVTRRSQANDEIERDLHRSLPEHQAFHEDIGLDALRRVLCSYATRNPHIGYCQAMNMLASVFLLYCNEEEAFWLLVAVCERLLPDYYNRRVIGAQVDQRVLFELLNLHMPKLHGHLQKLGLIGMICLSWFLTLYLSCLSYDCAVFIMDCFFYDGVKVAFSIALTMLDANEEALLKCKDEGEAMQLLNEYLSGIFLVQSDIIDGDDMKDLSRTPSPQLMMTISAGTPVGPKSRMETCHKKSVSITTLIYESYRKFGTQITTERIDRMRLRHRVKVVQSLEDAVLRNALRSIQKPILFSDEELNDLFWLVRGDHLWQVACGFYHNGGGQTGEDHSQGALRIDLDQFRSTFMAFSPWGSNGNPRMHDLADRIFKLFDATGNGFLTFNDLVHIIALTGKAEAIKRLRFLFILHLPPLLDTNLETPTTHPQDSSAEMATDASEFFASVETLRSNIETFELSDDSTSRPSSQLSLSKENLLATYRDACLSESSSVPLPPMDQPHFIAMWRSFYDIFIEHKYEQDAYHSIVSVGTLLISLGDVGKNHKNCPSPLQSGSSSTSRNSMSPMSRESSPPIDVENARKGVDRPKSLALRIPAADQHSVADKDEVGDEWHITFEQFLASILTQPVLDEYFNVKIDLKNLIEKHKDKRLLRQTSLSSSPE</sequence>
<name>A0A226EKI2_FOLCA</name>
<dbReference type="Gene3D" id="2.30.29.30">
    <property type="entry name" value="Pleckstrin-homology domain (PH domain)/Phosphotyrosine-binding domain (PTB)"/>
    <property type="match status" value="2"/>
</dbReference>
<dbReference type="PROSITE" id="PS50086">
    <property type="entry name" value="TBC_RABGAP"/>
    <property type="match status" value="1"/>
</dbReference>
<evidence type="ECO:0000256" key="1">
    <source>
        <dbReference type="ARBA" id="ARBA00022468"/>
    </source>
</evidence>
<dbReference type="CDD" id="cd13351">
    <property type="entry name" value="PH-GRAM1_TCB1D9_TCB1D9B"/>
    <property type="match status" value="1"/>
</dbReference>
<reference evidence="6 7" key="1">
    <citation type="submission" date="2015-12" db="EMBL/GenBank/DDBJ databases">
        <title>The genome of Folsomia candida.</title>
        <authorList>
            <person name="Faddeeva A."/>
            <person name="Derks M.F."/>
            <person name="Anvar Y."/>
            <person name="Smit S."/>
            <person name="Van Straalen N."/>
            <person name="Roelofs D."/>
        </authorList>
    </citation>
    <scope>NUCLEOTIDE SEQUENCE [LARGE SCALE GENOMIC DNA]</scope>
    <source>
        <strain evidence="6 7">VU population</strain>
        <tissue evidence="6">Whole body</tissue>
    </source>
</reference>
<dbReference type="InterPro" id="IPR036014">
    <property type="entry name" value="TCB1D9/TCB1D9B_PH-GRAM1"/>
</dbReference>
<dbReference type="FunFam" id="2.30.29.30:FF:000013">
    <property type="entry name" value="Putative TBC1 domain family member 8B"/>
    <property type="match status" value="1"/>
</dbReference>
<dbReference type="AlphaFoldDB" id="A0A226EKI2"/>
<proteinExistence type="predicted"/>
<gene>
    <name evidence="6" type="ORF">Fcan01_07439</name>
</gene>
<dbReference type="InterPro" id="IPR004182">
    <property type="entry name" value="GRAM"/>
</dbReference>
<evidence type="ECO:0000256" key="3">
    <source>
        <dbReference type="SAM" id="MobiDB-lite"/>
    </source>
</evidence>
<protein>
    <submittedName>
        <fullName evidence="6">TBC1 domain family member 9</fullName>
    </submittedName>
</protein>
<dbReference type="EMBL" id="LNIX01000003">
    <property type="protein sequence ID" value="OXA58223.1"/>
    <property type="molecule type" value="Genomic_DNA"/>
</dbReference>
<dbReference type="InterPro" id="IPR035969">
    <property type="entry name" value="Rab-GAP_TBC_sf"/>
</dbReference>
<dbReference type="GO" id="GO:0005509">
    <property type="term" value="F:calcium ion binding"/>
    <property type="evidence" value="ECO:0007669"/>
    <property type="project" value="InterPro"/>
</dbReference>
<dbReference type="OrthoDB" id="17687at2759"/>
<keyword evidence="7" id="KW-1185">Reference proteome</keyword>
<evidence type="ECO:0000256" key="2">
    <source>
        <dbReference type="ARBA" id="ARBA00022737"/>
    </source>
</evidence>
<evidence type="ECO:0000259" key="5">
    <source>
        <dbReference type="PROSITE" id="PS50222"/>
    </source>
</evidence>
<dbReference type="SMART" id="SM00568">
    <property type="entry name" value="GRAM"/>
    <property type="match status" value="2"/>
</dbReference>
<dbReference type="PANTHER" id="PTHR47666:SF1">
    <property type="entry name" value="PROTEIN VASCULAR ASSOCIATED DEATH 1, CHLOROPLASTIC"/>
    <property type="match status" value="1"/>
</dbReference>
<dbReference type="PROSITE" id="PS50222">
    <property type="entry name" value="EF_HAND_2"/>
    <property type="match status" value="1"/>
</dbReference>
<organism evidence="6 7">
    <name type="scientific">Folsomia candida</name>
    <name type="common">Springtail</name>
    <dbReference type="NCBI Taxonomy" id="158441"/>
    <lineage>
        <taxon>Eukaryota</taxon>
        <taxon>Metazoa</taxon>
        <taxon>Ecdysozoa</taxon>
        <taxon>Arthropoda</taxon>
        <taxon>Hexapoda</taxon>
        <taxon>Collembola</taxon>
        <taxon>Entomobryomorpha</taxon>
        <taxon>Isotomoidea</taxon>
        <taxon>Isotomidae</taxon>
        <taxon>Proisotominae</taxon>
        <taxon>Folsomia</taxon>
    </lineage>
</organism>
<feature type="compositionally biased region" description="Low complexity" evidence="3">
    <location>
        <begin position="1073"/>
        <end position="1097"/>
    </location>
</feature>
<dbReference type="Pfam" id="PF00566">
    <property type="entry name" value="RabGAP-TBC"/>
    <property type="match status" value="1"/>
</dbReference>
<evidence type="ECO:0000313" key="7">
    <source>
        <dbReference type="Proteomes" id="UP000198287"/>
    </source>
</evidence>